<dbReference type="InterPro" id="IPR044525">
    <property type="entry name" value="DGDG1/2"/>
</dbReference>
<dbReference type="Proteomes" id="UP000291116">
    <property type="component" value="Unassembled WGS sequence"/>
</dbReference>
<protein>
    <recommendedName>
        <fullName evidence="11">Digalactosyldiacylglycerol synthase</fullName>
    </recommendedName>
</protein>
<evidence type="ECO:0000256" key="1">
    <source>
        <dbReference type="ARBA" id="ARBA00004229"/>
    </source>
</evidence>
<name>A0A448ZEH1_9STRA</name>
<dbReference type="GO" id="GO:0016020">
    <property type="term" value="C:membrane"/>
    <property type="evidence" value="ECO:0007669"/>
    <property type="project" value="UniProtKB-SubCell"/>
</dbReference>
<organism evidence="9 10">
    <name type="scientific">Pseudo-nitzschia multistriata</name>
    <dbReference type="NCBI Taxonomy" id="183589"/>
    <lineage>
        <taxon>Eukaryota</taxon>
        <taxon>Sar</taxon>
        <taxon>Stramenopiles</taxon>
        <taxon>Ochrophyta</taxon>
        <taxon>Bacillariophyta</taxon>
        <taxon>Bacillariophyceae</taxon>
        <taxon>Bacillariophycidae</taxon>
        <taxon>Bacillariales</taxon>
        <taxon>Bacillariaceae</taxon>
        <taxon>Pseudo-nitzschia</taxon>
    </lineage>
</organism>
<keyword evidence="5" id="KW-0934">Plastid</keyword>
<dbReference type="PANTHER" id="PTHR46132">
    <property type="entry name" value="DIGALACTOSYLDIACYLGLYCEROL SYNTHASE 2, CHLOROPLASTIC"/>
    <property type="match status" value="1"/>
</dbReference>
<keyword evidence="10" id="KW-1185">Reference proteome</keyword>
<comment type="similarity">
    <text evidence="3">Belongs to the glycosyltransferase group 1 family. Glycosyltransferase 4 subfamily.</text>
</comment>
<evidence type="ECO:0000256" key="3">
    <source>
        <dbReference type="ARBA" id="ARBA00009481"/>
    </source>
</evidence>
<evidence type="ECO:0000256" key="5">
    <source>
        <dbReference type="ARBA" id="ARBA00022640"/>
    </source>
</evidence>
<dbReference type="OrthoDB" id="44480at2759"/>
<dbReference type="Gene3D" id="3.40.50.2000">
    <property type="entry name" value="Glycogen Phosphorylase B"/>
    <property type="match status" value="1"/>
</dbReference>
<keyword evidence="7" id="KW-0472">Membrane</keyword>
<sequence>MSDPCGIVDAIQDSMDFGSIPCHPVASIEAGAPSENDNRNDNRNEKSATTGEAGDSPPEGCPPEEESPGAAISPPMAAVSDLSDPSRRIYVVTTAALPWRTGTAVNPLARALFLTRGRPRHAVTLMVPWLASPREQASVYGSNVFETPEEQEAWIRDYSRERILTGCEGEGESENGSSSGDDSNDSDSNNNSNNNINNNVNDDDEVDKLRISFYPAKFHKLLGSIFATVDICALIPPEEADVAILEEPEHLTWFRSLPPSTRKRKNHSSQDAESSCATASAASAMDSIMDHDSSCGACTTTGSELERQQEGDGTGEDQHTSNKSNGHAIAGQDDEDNDELLEETRQKMEERAVIGWTAKFRYVVGILHTNYSAYMRQYGLGASLVTASALHALSAVCVRAYTHRLIRLSDTLPELDAPREVTRNVHGVRPEFFVRETPASTKVPSLAPAQARDLPALADAEADDDHHHEGNGDEGNEIGTKEAGEAPPDDEQETAAEEGTDGDGFLPEPIYFIGKVIWAKGFDKLLEIEDLYRKETGEYFPIDVYGSGADLDAITRAFLGRTGLAKKTLSSASIASLDGARSPREGSGSPVPPAAKSSPEDKTAALLFSREGSLRGQIENGQAVPSDELVVEVQTRESAPRTEAGRRHPKQVVAHLGEKTAETTSKVTSAIATLGVKLSSMGFRSLYSEEPEDASGSSGSGCTFSDDTPSSGGGSGGLVGKFRFDPPRSRYELRLNPVPARFLGVRDHAVLRDVSGHRVFLNPSVTEVLCTTTAEALAMGKFVVVPRHPSNTFFLQFPNCLAYDTKKECVDHLRYALRSDPVPLSRADRHKLTWEGANARLFESAMMTEEEAGERNKKTGDAARLHIDTMRTGAFFSGLWARGKTIQKHIALKERPEEKPEPTGESGSEPPKGPATGFCRV</sequence>
<proteinExistence type="inferred from homology"/>
<evidence type="ECO:0000256" key="7">
    <source>
        <dbReference type="ARBA" id="ARBA00023136"/>
    </source>
</evidence>
<gene>
    <name evidence="9" type="ORF">PSNMU_V1.4_AUG-EV-PASAV3_0072800</name>
</gene>
<evidence type="ECO:0000313" key="10">
    <source>
        <dbReference type="Proteomes" id="UP000291116"/>
    </source>
</evidence>
<feature type="region of interest" description="Disordered" evidence="8">
    <location>
        <begin position="574"/>
        <end position="601"/>
    </location>
</feature>
<feature type="region of interest" description="Disordered" evidence="8">
    <location>
        <begin position="168"/>
        <end position="202"/>
    </location>
</feature>
<feature type="compositionally biased region" description="Basic and acidic residues" evidence="8">
    <location>
        <begin position="36"/>
        <end position="46"/>
    </location>
</feature>
<comment type="subcellular location">
    <subcellularLocation>
        <location evidence="2">Membrane</location>
    </subcellularLocation>
    <subcellularLocation>
        <location evidence="1">Plastid</location>
        <location evidence="1">Chloroplast</location>
    </subcellularLocation>
</comment>
<dbReference type="AlphaFoldDB" id="A0A448ZEH1"/>
<dbReference type="CDD" id="cd01635">
    <property type="entry name" value="Glycosyltransferase_GTB-type"/>
    <property type="match status" value="1"/>
</dbReference>
<keyword evidence="6" id="KW-0808">Transferase</keyword>
<dbReference type="PANTHER" id="PTHR46132:SF1">
    <property type="entry name" value="DIGALACTOSYLDIACYLGLYCEROL SYNTHASE 2, CHLOROPLASTIC"/>
    <property type="match status" value="1"/>
</dbReference>
<feature type="region of interest" description="Disordered" evidence="8">
    <location>
        <begin position="296"/>
        <end position="336"/>
    </location>
</feature>
<dbReference type="GO" id="GO:0009507">
    <property type="term" value="C:chloroplast"/>
    <property type="evidence" value="ECO:0007669"/>
    <property type="project" value="UniProtKB-SubCell"/>
</dbReference>
<keyword evidence="4" id="KW-0150">Chloroplast</keyword>
<evidence type="ECO:0000256" key="6">
    <source>
        <dbReference type="ARBA" id="ARBA00022679"/>
    </source>
</evidence>
<feature type="region of interest" description="Disordered" evidence="8">
    <location>
        <begin position="890"/>
        <end position="921"/>
    </location>
</feature>
<evidence type="ECO:0000256" key="4">
    <source>
        <dbReference type="ARBA" id="ARBA00022528"/>
    </source>
</evidence>
<dbReference type="SUPFAM" id="SSF53756">
    <property type="entry name" value="UDP-Glycosyltransferase/glycogen phosphorylase"/>
    <property type="match status" value="1"/>
</dbReference>
<feature type="compositionally biased region" description="Basic and acidic residues" evidence="8">
    <location>
        <begin position="891"/>
        <end position="902"/>
    </location>
</feature>
<evidence type="ECO:0000256" key="2">
    <source>
        <dbReference type="ARBA" id="ARBA00004370"/>
    </source>
</evidence>
<feature type="region of interest" description="Disordered" evidence="8">
    <location>
        <begin position="18"/>
        <end position="81"/>
    </location>
</feature>
<feature type="region of interest" description="Disordered" evidence="8">
    <location>
        <begin position="461"/>
        <end position="505"/>
    </location>
</feature>
<feature type="compositionally biased region" description="Basic and acidic residues" evidence="8">
    <location>
        <begin position="304"/>
        <end position="320"/>
    </location>
</feature>
<feature type="region of interest" description="Disordered" evidence="8">
    <location>
        <begin position="688"/>
        <end position="719"/>
    </location>
</feature>
<evidence type="ECO:0000256" key="8">
    <source>
        <dbReference type="SAM" id="MobiDB-lite"/>
    </source>
</evidence>
<reference evidence="9 10" key="1">
    <citation type="submission" date="2019-01" db="EMBL/GenBank/DDBJ databases">
        <authorList>
            <person name="Ferrante I. M."/>
        </authorList>
    </citation>
    <scope>NUCLEOTIDE SEQUENCE [LARGE SCALE GENOMIC DNA]</scope>
    <source>
        <strain evidence="9 10">B856</strain>
    </source>
</reference>
<dbReference type="EMBL" id="CAACVS010000281">
    <property type="protein sequence ID" value="VEU40459.1"/>
    <property type="molecule type" value="Genomic_DNA"/>
</dbReference>
<evidence type="ECO:0000313" key="9">
    <source>
        <dbReference type="EMBL" id="VEU40459.1"/>
    </source>
</evidence>
<evidence type="ECO:0008006" key="11">
    <source>
        <dbReference type="Google" id="ProtNLM"/>
    </source>
</evidence>
<feature type="compositionally biased region" description="Polar residues" evidence="8">
    <location>
        <begin position="695"/>
        <end position="709"/>
    </location>
</feature>
<feature type="compositionally biased region" description="Acidic residues" evidence="8">
    <location>
        <begin position="487"/>
        <end position="501"/>
    </location>
</feature>
<dbReference type="GO" id="GO:0046481">
    <property type="term" value="F:digalactosyldiacylglycerol synthase activity"/>
    <property type="evidence" value="ECO:0007669"/>
    <property type="project" value="InterPro"/>
</dbReference>
<accession>A0A448ZEH1</accession>
<feature type="compositionally biased region" description="Low complexity" evidence="8">
    <location>
        <begin position="174"/>
        <end position="200"/>
    </location>
</feature>
<feature type="region of interest" description="Disordered" evidence="8">
    <location>
        <begin position="256"/>
        <end position="278"/>
    </location>
</feature>